<dbReference type="Pfam" id="PF01478">
    <property type="entry name" value="Peptidase_A24"/>
    <property type="match status" value="1"/>
</dbReference>
<dbReference type="PANTHER" id="PTHR30487:SF0">
    <property type="entry name" value="PREPILIN LEADER PEPTIDASE_N-METHYLTRANSFERASE-RELATED"/>
    <property type="match status" value="1"/>
</dbReference>
<accession>A0A6J6CNW1</accession>
<proteinExistence type="inferred from homology"/>
<organism evidence="4">
    <name type="scientific">freshwater metagenome</name>
    <dbReference type="NCBI Taxonomy" id="449393"/>
    <lineage>
        <taxon>unclassified sequences</taxon>
        <taxon>metagenomes</taxon>
        <taxon>ecological metagenomes</taxon>
    </lineage>
</organism>
<feature type="domain" description="Prepilin type IV endopeptidase peptidase" evidence="3">
    <location>
        <begin position="15"/>
        <end position="122"/>
    </location>
</feature>
<evidence type="ECO:0000313" key="4">
    <source>
        <dbReference type="EMBL" id="CAB4552039.1"/>
    </source>
</evidence>
<comment type="similarity">
    <text evidence="1">Belongs to the peptidase A24 family.</text>
</comment>
<name>A0A6J6CNW1_9ZZZZ</name>
<reference evidence="4" key="1">
    <citation type="submission" date="2020-05" db="EMBL/GenBank/DDBJ databases">
        <authorList>
            <person name="Chiriac C."/>
            <person name="Salcher M."/>
            <person name="Ghai R."/>
            <person name="Kavagutti S V."/>
        </authorList>
    </citation>
    <scope>NUCLEOTIDE SEQUENCE</scope>
</reference>
<dbReference type="GO" id="GO:0006465">
    <property type="term" value="P:signal peptide processing"/>
    <property type="evidence" value="ECO:0007669"/>
    <property type="project" value="TreeGrafter"/>
</dbReference>
<feature type="transmembrane region" description="Helical" evidence="2">
    <location>
        <begin position="108"/>
        <end position="127"/>
    </location>
</feature>
<dbReference type="AlphaFoldDB" id="A0A6J6CNW1"/>
<evidence type="ECO:0000256" key="2">
    <source>
        <dbReference type="SAM" id="Phobius"/>
    </source>
</evidence>
<evidence type="ECO:0000259" key="3">
    <source>
        <dbReference type="Pfam" id="PF01478"/>
    </source>
</evidence>
<feature type="transmembrane region" description="Helical" evidence="2">
    <location>
        <begin position="6"/>
        <end position="24"/>
    </location>
</feature>
<dbReference type="InterPro" id="IPR000045">
    <property type="entry name" value="Prepilin_IV_endopep_pep"/>
</dbReference>
<dbReference type="GO" id="GO:0004190">
    <property type="term" value="F:aspartic-type endopeptidase activity"/>
    <property type="evidence" value="ECO:0007669"/>
    <property type="project" value="InterPro"/>
</dbReference>
<dbReference type="InterPro" id="IPR050882">
    <property type="entry name" value="Prepilin_peptidase/N-MTase"/>
</dbReference>
<sequence length="168" mass="18327">MLLSGIFASLGAIYIFVVSWPLSVIDIREHRLPNKFVLPAFPIIILGFLVASALQNSWQQTLHALTASIVAFAIGLVINRFGSLGMGDVKLLAATTLSLAWFNLFAPMLALAMSLVAAAIVILILLATGRTTLSKSIALGPYLLFGFVVTQILTWSWYFGGFDPYFFR</sequence>
<feature type="transmembrane region" description="Helical" evidence="2">
    <location>
        <begin position="60"/>
        <end position="78"/>
    </location>
</feature>
<dbReference type="GO" id="GO:0005886">
    <property type="term" value="C:plasma membrane"/>
    <property type="evidence" value="ECO:0007669"/>
    <property type="project" value="TreeGrafter"/>
</dbReference>
<dbReference type="PANTHER" id="PTHR30487">
    <property type="entry name" value="TYPE 4 PREPILIN-LIKE PROTEINS LEADER PEPTIDE-PROCESSING ENZYME"/>
    <property type="match status" value="1"/>
</dbReference>
<feature type="transmembrane region" description="Helical" evidence="2">
    <location>
        <begin position="139"/>
        <end position="158"/>
    </location>
</feature>
<feature type="transmembrane region" description="Helical" evidence="2">
    <location>
        <begin position="36"/>
        <end position="54"/>
    </location>
</feature>
<protein>
    <submittedName>
        <fullName evidence="4">Unannotated protein</fullName>
    </submittedName>
</protein>
<keyword evidence="2" id="KW-1133">Transmembrane helix</keyword>
<dbReference type="Gene3D" id="1.20.120.1220">
    <property type="match status" value="1"/>
</dbReference>
<keyword evidence="2" id="KW-0472">Membrane</keyword>
<evidence type="ECO:0000256" key="1">
    <source>
        <dbReference type="ARBA" id="ARBA00005801"/>
    </source>
</evidence>
<dbReference type="EMBL" id="CAEZSZ010000024">
    <property type="protein sequence ID" value="CAB4552039.1"/>
    <property type="molecule type" value="Genomic_DNA"/>
</dbReference>
<gene>
    <name evidence="4" type="ORF">UFOPK1561_00351</name>
</gene>
<keyword evidence="2" id="KW-0812">Transmembrane</keyword>